<dbReference type="AlphaFoldDB" id="A0AAD7NL58"/>
<evidence type="ECO:0000313" key="2">
    <source>
        <dbReference type="Proteomes" id="UP001215598"/>
    </source>
</evidence>
<accession>A0AAD7NL58</accession>
<proteinExistence type="predicted"/>
<sequence>MARVIFIHSSHHSPKIQALEMSESATSSETLSIRHSFSLPNVKSNTMPYELIDSILGHTIGQIIHDTVEITQRDSLAKSLRLCWNDIRILAGVSTTFRAITLKLVALAFRIPLPCESRSIFPEASKELRSLLLFKAATCAGAVMDPPAWDAPLLRAYGYHLRAKFIPQRAAHSSVVSLRGHRSEIQRALGLCNGTLEALSYPLVNALQDQLQEADVE</sequence>
<reference evidence="1" key="1">
    <citation type="submission" date="2023-03" db="EMBL/GenBank/DDBJ databases">
        <title>Massive genome expansion in bonnet fungi (Mycena s.s.) driven by repeated elements and novel gene families across ecological guilds.</title>
        <authorList>
            <consortium name="Lawrence Berkeley National Laboratory"/>
            <person name="Harder C.B."/>
            <person name="Miyauchi S."/>
            <person name="Viragh M."/>
            <person name="Kuo A."/>
            <person name="Thoen E."/>
            <person name="Andreopoulos B."/>
            <person name="Lu D."/>
            <person name="Skrede I."/>
            <person name="Drula E."/>
            <person name="Henrissat B."/>
            <person name="Morin E."/>
            <person name="Kohler A."/>
            <person name="Barry K."/>
            <person name="LaButti K."/>
            <person name="Morin E."/>
            <person name="Salamov A."/>
            <person name="Lipzen A."/>
            <person name="Mereny Z."/>
            <person name="Hegedus B."/>
            <person name="Baldrian P."/>
            <person name="Stursova M."/>
            <person name="Weitz H."/>
            <person name="Taylor A."/>
            <person name="Grigoriev I.V."/>
            <person name="Nagy L.G."/>
            <person name="Martin F."/>
            <person name="Kauserud H."/>
        </authorList>
    </citation>
    <scope>NUCLEOTIDE SEQUENCE</scope>
    <source>
        <strain evidence="1">CBHHK182m</strain>
    </source>
</reference>
<keyword evidence="2" id="KW-1185">Reference proteome</keyword>
<protein>
    <submittedName>
        <fullName evidence="1">Uncharacterized protein</fullName>
    </submittedName>
</protein>
<dbReference type="Proteomes" id="UP001215598">
    <property type="component" value="Unassembled WGS sequence"/>
</dbReference>
<name>A0AAD7NL58_9AGAR</name>
<organism evidence="1 2">
    <name type="scientific">Mycena metata</name>
    <dbReference type="NCBI Taxonomy" id="1033252"/>
    <lineage>
        <taxon>Eukaryota</taxon>
        <taxon>Fungi</taxon>
        <taxon>Dikarya</taxon>
        <taxon>Basidiomycota</taxon>
        <taxon>Agaricomycotina</taxon>
        <taxon>Agaricomycetes</taxon>
        <taxon>Agaricomycetidae</taxon>
        <taxon>Agaricales</taxon>
        <taxon>Marasmiineae</taxon>
        <taxon>Mycenaceae</taxon>
        <taxon>Mycena</taxon>
    </lineage>
</organism>
<dbReference type="EMBL" id="JARKIB010000025">
    <property type="protein sequence ID" value="KAJ7765791.1"/>
    <property type="molecule type" value="Genomic_DNA"/>
</dbReference>
<gene>
    <name evidence="1" type="ORF">B0H16DRAFT_1524414</name>
</gene>
<evidence type="ECO:0000313" key="1">
    <source>
        <dbReference type="EMBL" id="KAJ7765791.1"/>
    </source>
</evidence>
<comment type="caution">
    <text evidence="1">The sequence shown here is derived from an EMBL/GenBank/DDBJ whole genome shotgun (WGS) entry which is preliminary data.</text>
</comment>